<evidence type="ECO:0000313" key="2">
    <source>
        <dbReference type="Proteomes" id="UP000054928"/>
    </source>
</evidence>
<dbReference type="EMBL" id="CCYD01002589">
    <property type="protein sequence ID" value="CEG47515.1"/>
    <property type="molecule type" value="Genomic_DNA"/>
</dbReference>
<protein>
    <submittedName>
        <fullName evidence="1">Uncharacterized protein</fullName>
    </submittedName>
</protein>
<dbReference type="AlphaFoldDB" id="A0A0N7L7M8"/>
<reference evidence="2" key="1">
    <citation type="submission" date="2014-09" db="EMBL/GenBank/DDBJ databases">
        <authorList>
            <person name="Sharma Rahul"/>
            <person name="Thines Marco"/>
        </authorList>
    </citation>
    <scope>NUCLEOTIDE SEQUENCE [LARGE SCALE GENOMIC DNA]</scope>
</reference>
<organism evidence="1 2">
    <name type="scientific">Plasmopara halstedii</name>
    <name type="common">Downy mildew of sunflower</name>
    <dbReference type="NCBI Taxonomy" id="4781"/>
    <lineage>
        <taxon>Eukaryota</taxon>
        <taxon>Sar</taxon>
        <taxon>Stramenopiles</taxon>
        <taxon>Oomycota</taxon>
        <taxon>Peronosporomycetes</taxon>
        <taxon>Peronosporales</taxon>
        <taxon>Peronosporaceae</taxon>
        <taxon>Plasmopara</taxon>
    </lineage>
</organism>
<dbReference type="RefSeq" id="XP_024583884.1">
    <property type="nucleotide sequence ID" value="XM_024718491.1"/>
</dbReference>
<dbReference type="Proteomes" id="UP000054928">
    <property type="component" value="Unassembled WGS sequence"/>
</dbReference>
<name>A0A0N7L7M8_PLAHL</name>
<evidence type="ECO:0000313" key="1">
    <source>
        <dbReference type="EMBL" id="CEG47515.1"/>
    </source>
</evidence>
<dbReference type="GeneID" id="36399438"/>
<accession>A0A0N7L7M8</accession>
<sequence length="57" mass="6299">MYTNDQPINDICHEAGSNTDRKIPQINQLNAGVKQPRKLRKLSCTGGTAGECGQRRD</sequence>
<proteinExistence type="predicted"/>
<keyword evidence="2" id="KW-1185">Reference proteome</keyword>